<evidence type="ECO:0000313" key="1">
    <source>
        <dbReference type="EMBL" id="PWF49054.1"/>
    </source>
</evidence>
<comment type="caution">
    <text evidence="1">The sequence shown here is derived from an EMBL/GenBank/DDBJ whole genome shotgun (WGS) entry which is preliminary data.</text>
</comment>
<dbReference type="Proteomes" id="UP000241421">
    <property type="component" value="Unassembled WGS sequence"/>
</dbReference>
<gene>
    <name evidence="1" type="ORF">C7C56_008605</name>
</gene>
<organism evidence="1 2">
    <name type="scientific">Massilia glaciei</name>
    <dbReference type="NCBI Taxonomy" id="1524097"/>
    <lineage>
        <taxon>Bacteria</taxon>
        <taxon>Pseudomonadati</taxon>
        <taxon>Pseudomonadota</taxon>
        <taxon>Betaproteobacteria</taxon>
        <taxon>Burkholderiales</taxon>
        <taxon>Oxalobacteraceae</taxon>
        <taxon>Telluria group</taxon>
        <taxon>Massilia</taxon>
    </lineage>
</organism>
<dbReference type="EMBL" id="PXWF02000120">
    <property type="protein sequence ID" value="PWF49054.1"/>
    <property type="molecule type" value="Genomic_DNA"/>
</dbReference>
<keyword evidence="2" id="KW-1185">Reference proteome</keyword>
<dbReference type="RefSeq" id="WP_106757029.1">
    <property type="nucleotide sequence ID" value="NZ_PXWF02000120.1"/>
</dbReference>
<evidence type="ECO:0000313" key="2">
    <source>
        <dbReference type="Proteomes" id="UP000241421"/>
    </source>
</evidence>
<dbReference type="AlphaFoldDB" id="A0A2U2HNF5"/>
<proteinExistence type="predicted"/>
<protein>
    <submittedName>
        <fullName evidence="1">Uncharacterized protein</fullName>
    </submittedName>
</protein>
<reference evidence="1 2" key="1">
    <citation type="submission" date="2018-04" db="EMBL/GenBank/DDBJ databases">
        <title>Massilia violaceinigra sp. nov., a novel purple-pigmented bacterium isolated from Tianshan glacier, Xinjiang, China.</title>
        <authorList>
            <person name="Wang H."/>
        </authorList>
    </citation>
    <scope>NUCLEOTIDE SEQUENCE [LARGE SCALE GENOMIC DNA]</scope>
    <source>
        <strain evidence="1 2">B448-2</strain>
    </source>
</reference>
<name>A0A2U2HNF5_9BURK</name>
<sequence>MSHVSATSDWHTAEQYVKRWQAIQDEEAREEARQLAAVHVHGAMLRDAMGIVFNRSDKHRCDRIDLANTMVLSVMSKQPFTLMIKSHDPNMVGGASLRTWLTRRLIWKLYDYMRTDGARFLRELDTDFDPEVFESDAQGPEEQCASDQMVDRVWAAIDSELTIKEKNVIILHMKGFNNSDGAAIMEISLASYKRFKQSGLLKLEQALTPKPVREPAAPINPGSPGVA</sequence>
<accession>A0A2U2HNF5</accession>